<evidence type="ECO:0000259" key="3">
    <source>
        <dbReference type="Pfam" id="PF13490"/>
    </source>
</evidence>
<protein>
    <submittedName>
        <fullName evidence="4">Zf-HC2 domain-containing protein</fullName>
    </submittedName>
</protein>
<proteinExistence type="predicted"/>
<sequence>MSKEPMTLAAHFQERAAEFEKNCDAHPSLETLTDYALGDLEEAEAEELRAHLARCRTCSDQFLTIQEPLDFELDFSLTEEAETDESAATAAVPVDRNQENNAPADPAPRRRFAMFLPVAAALVVGLLIGIAAPLNRGNTATPLYHQLETDEVVRAGHIQPLFFGDGQDEVHLIAFSFDPKGAETVDIFIKSDQAGKRKKLKTGLVPPPGLLAFSVSRKAFQAPGVYRIDVARGDNNDANLATFLVRYQKGP</sequence>
<dbReference type="Pfam" id="PF13490">
    <property type="entry name" value="zf-HC2"/>
    <property type="match status" value="1"/>
</dbReference>
<dbReference type="Gene3D" id="1.10.10.1320">
    <property type="entry name" value="Anti-sigma factor, zinc-finger domain"/>
    <property type="match status" value="1"/>
</dbReference>
<evidence type="ECO:0000313" key="4">
    <source>
        <dbReference type="EMBL" id="MBO1320472.1"/>
    </source>
</evidence>
<accession>A0A8J7Q9X9</accession>
<feature type="region of interest" description="Disordered" evidence="1">
    <location>
        <begin position="80"/>
        <end position="106"/>
    </location>
</feature>
<reference evidence="4" key="1">
    <citation type="submission" date="2021-03" db="EMBL/GenBank/DDBJ databases">
        <authorList>
            <person name="Wang G."/>
        </authorList>
    </citation>
    <scope>NUCLEOTIDE SEQUENCE</scope>
    <source>
        <strain evidence="4">KCTC 12899</strain>
    </source>
</reference>
<dbReference type="RefSeq" id="WP_207860427.1">
    <property type="nucleotide sequence ID" value="NZ_JAFREP010000017.1"/>
</dbReference>
<gene>
    <name evidence="4" type="ORF">J3U88_18495</name>
</gene>
<evidence type="ECO:0000313" key="5">
    <source>
        <dbReference type="Proteomes" id="UP000664417"/>
    </source>
</evidence>
<keyword evidence="2" id="KW-0472">Membrane</keyword>
<organism evidence="4 5">
    <name type="scientific">Acanthopleuribacter pedis</name>
    <dbReference type="NCBI Taxonomy" id="442870"/>
    <lineage>
        <taxon>Bacteria</taxon>
        <taxon>Pseudomonadati</taxon>
        <taxon>Acidobacteriota</taxon>
        <taxon>Holophagae</taxon>
        <taxon>Acanthopleuribacterales</taxon>
        <taxon>Acanthopleuribacteraceae</taxon>
        <taxon>Acanthopleuribacter</taxon>
    </lineage>
</organism>
<evidence type="ECO:0000256" key="2">
    <source>
        <dbReference type="SAM" id="Phobius"/>
    </source>
</evidence>
<feature type="transmembrane region" description="Helical" evidence="2">
    <location>
        <begin position="112"/>
        <end position="134"/>
    </location>
</feature>
<keyword evidence="2" id="KW-0812">Transmembrane</keyword>
<evidence type="ECO:0000256" key="1">
    <source>
        <dbReference type="SAM" id="MobiDB-lite"/>
    </source>
</evidence>
<feature type="domain" description="Putative zinc-finger" evidence="3">
    <location>
        <begin position="30"/>
        <end position="58"/>
    </location>
</feature>
<dbReference type="AlphaFoldDB" id="A0A8J7Q9X9"/>
<keyword evidence="2" id="KW-1133">Transmembrane helix</keyword>
<dbReference type="InterPro" id="IPR041916">
    <property type="entry name" value="Anti_sigma_zinc_sf"/>
</dbReference>
<name>A0A8J7Q9X9_9BACT</name>
<dbReference type="InterPro" id="IPR027383">
    <property type="entry name" value="Znf_put"/>
</dbReference>
<comment type="caution">
    <text evidence="4">The sequence shown here is derived from an EMBL/GenBank/DDBJ whole genome shotgun (WGS) entry which is preliminary data.</text>
</comment>
<dbReference type="Proteomes" id="UP000664417">
    <property type="component" value="Unassembled WGS sequence"/>
</dbReference>
<keyword evidence="5" id="KW-1185">Reference proteome</keyword>
<dbReference type="EMBL" id="JAFREP010000017">
    <property type="protein sequence ID" value="MBO1320472.1"/>
    <property type="molecule type" value="Genomic_DNA"/>
</dbReference>